<evidence type="ECO:0000256" key="2">
    <source>
        <dbReference type="ARBA" id="ARBA00022737"/>
    </source>
</evidence>
<comment type="caution">
    <text evidence="3">The sequence shown here is derived from an EMBL/GenBank/DDBJ whole genome shotgun (WGS) entry which is preliminary data.</text>
</comment>
<dbReference type="PANTHER" id="PTHR46652">
    <property type="entry name" value="LEUCINE-RICH REPEAT AND IQ DOMAIN-CONTAINING PROTEIN 1-RELATED"/>
    <property type="match status" value="1"/>
</dbReference>
<evidence type="ECO:0000313" key="6">
    <source>
        <dbReference type="EMBL" id="CAL6104103.1"/>
    </source>
</evidence>
<name>A0AA86NCM2_9EUKA</name>
<dbReference type="Gene3D" id="3.80.10.10">
    <property type="entry name" value="Ribonuclease Inhibitor"/>
    <property type="match status" value="1"/>
</dbReference>
<reference evidence="3" key="1">
    <citation type="submission" date="2023-06" db="EMBL/GenBank/DDBJ databases">
        <authorList>
            <person name="Kurt Z."/>
        </authorList>
    </citation>
    <scope>NUCLEOTIDE SEQUENCE</scope>
</reference>
<keyword evidence="2" id="KW-0677">Repeat</keyword>
<gene>
    <name evidence="4" type="ORF">HINF_LOCUS23059</name>
    <name evidence="3" type="ORF">HINF_LOCUS4451</name>
    <name evidence="5" type="ORF">HINF_LOCUS62393</name>
    <name evidence="6" type="ORF">HINF_LOCUS72590</name>
</gene>
<dbReference type="EMBL" id="CAXDID020000382">
    <property type="protein sequence ID" value="CAL6084834.1"/>
    <property type="molecule type" value="Genomic_DNA"/>
</dbReference>
<dbReference type="PANTHER" id="PTHR46652:SF3">
    <property type="entry name" value="LEUCINE-RICH REPEAT-CONTAINING PROTEIN 9"/>
    <property type="match status" value="1"/>
</dbReference>
<keyword evidence="1" id="KW-0433">Leucine-rich repeat</keyword>
<dbReference type="InterPro" id="IPR001611">
    <property type="entry name" value="Leu-rich_rpt"/>
</dbReference>
<reference evidence="5 7" key="2">
    <citation type="submission" date="2024-07" db="EMBL/GenBank/DDBJ databases">
        <authorList>
            <person name="Akdeniz Z."/>
        </authorList>
    </citation>
    <scope>NUCLEOTIDE SEQUENCE [LARGE SCALE GENOMIC DNA]</scope>
</reference>
<dbReference type="InterPro" id="IPR050836">
    <property type="entry name" value="SDS22/Internalin_LRR"/>
</dbReference>
<dbReference type="EMBL" id="CAXDID020000578">
    <property type="protein sequence ID" value="CAL6104103.1"/>
    <property type="molecule type" value="Genomic_DNA"/>
</dbReference>
<protein>
    <submittedName>
        <fullName evidence="3">Leucine-rich repeat domain-containing protein</fullName>
    </submittedName>
    <submittedName>
        <fullName evidence="5">Leucine-rich_repeat domain-containing protein</fullName>
    </submittedName>
</protein>
<dbReference type="EMBL" id="CATOUU010000111">
    <property type="protein sequence ID" value="CAI9916806.1"/>
    <property type="molecule type" value="Genomic_DNA"/>
</dbReference>
<sequence>MFKKCQKNQDNKSNKSKKQGAEEFRINETIFDTECYFLCPNNNKIYKFEDTKIVSNQLCEQLHLCYMDVNHKTTTKLPLTRLTVDNGKYNIDCAIDLKELSVQNCAFTYSFPHECDKLTSLTLNSCNLSNIDFLTNYKNLDTLFLFHNNLTDISVLATMKNLRYVNLNRNQIQLAHPLRNLSKLQHLKLDGNKIRDLLFVFNLKNLELLHLRSNQISDLNQFVFILDTKFYDITYTDNPIYTTHKHQIDQIIRSIHERKPDTTRFNKCYLQYAPNYFEREVLTVYRNNILKEESDLQNSSAQKKKINLQMKNPITIFTNHLQSTMGSE</sequence>
<dbReference type="EMBL" id="CATOUU010000613">
    <property type="protein sequence ID" value="CAI9935414.1"/>
    <property type="molecule type" value="Genomic_DNA"/>
</dbReference>
<dbReference type="AlphaFoldDB" id="A0AA86NCM2"/>
<dbReference type="PROSITE" id="PS51450">
    <property type="entry name" value="LRR"/>
    <property type="match status" value="3"/>
</dbReference>
<keyword evidence="7" id="KW-1185">Reference proteome</keyword>
<evidence type="ECO:0000313" key="5">
    <source>
        <dbReference type="EMBL" id="CAL6084834.1"/>
    </source>
</evidence>
<evidence type="ECO:0000313" key="7">
    <source>
        <dbReference type="Proteomes" id="UP001642409"/>
    </source>
</evidence>
<organism evidence="3">
    <name type="scientific">Hexamita inflata</name>
    <dbReference type="NCBI Taxonomy" id="28002"/>
    <lineage>
        <taxon>Eukaryota</taxon>
        <taxon>Metamonada</taxon>
        <taxon>Diplomonadida</taxon>
        <taxon>Hexamitidae</taxon>
        <taxon>Hexamitinae</taxon>
        <taxon>Hexamita</taxon>
    </lineage>
</organism>
<dbReference type="Proteomes" id="UP001642409">
    <property type="component" value="Unassembled WGS sequence"/>
</dbReference>
<evidence type="ECO:0000313" key="4">
    <source>
        <dbReference type="EMBL" id="CAI9935414.1"/>
    </source>
</evidence>
<evidence type="ECO:0000313" key="3">
    <source>
        <dbReference type="EMBL" id="CAI9916806.1"/>
    </source>
</evidence>
<proteinExistence type="predicted"/>
<evidence type="ECO:0000256" key="1">
    <source>
        <dbReference type="ARBA" id="ARBA00022614"/>
    </source>
</evidence>
<dbReference type="Pfam" id="PF12799">
    <property type="entry name" value="LRR_4"/>
    <property type="match status" value="1"/>
</dbReference>
<dbReference type="InterPro" id="IPR025875">
    <property type="entry name" value="Leu-rich_rpt_4"/>
</dbReference>
<accession>A0AA86NCM2</accession>
<dbReference type="InterPro" id="IPR032675">
    <property type="entry name" value="LRR_dom_sf"/>
</dbReference>
<dbReference type="SUPFAM" id="SSF52058">
    <property type="entry name" value="L domain-like"/>
    <property type="match status" value="1"/>
</dbReference>